<keyword evidence="1" id="KW-0732">Signal</keyword>
<protein>
    <recommendedName>
        <fullName evidence="4">Secreted protein</fullName>
    </recommendedName>
</protein>
<organism evidence="2 3">
    <name type="scientific">Cocos nucifera</name>
    <name type="common">Coconut palm</name>
    <dbReference type="NCBI Taxonomy" id="13894"/>
    <lineage>
        <taxon>Eukaryota</taxon>
        <taxon>Viridiplantae</taxon>
        <taxon>Streptophyta</taxon>
        <taxon>Embryophyta</taxon>
        <taxon>Tracheophyta</taxon>
        <taxon>Spermatophyta</taxon>
        <taxon>Magnoliopsida</taxon>
        <taxon>Liliopsida</taxon>
        <taxon>Arecaceae</taxon>
        <taxon>Arecoideae</taxon>
        <taxon>Cocoseae</taxon>
        <taxon>Attaleinae</taxon>
        <taxon>Cocos</taxon>
    </lineage>
</organism>
<dbReference type="EMBL" id="CM017878">
    <property type="protein sequence ID" value="KAG1354590.1"/>
    <property type="molecule type" value="Genomic_DNA"/>
</dbReference>
<keyword evidence="3" id="KW-1185">Reference proteome</keyword>
<feature type="chain" id="PRO_5035429621" description="Secreted protein" evidence="1">
    <location>
        <begin position="21"/>
        <end position="81"/>
    </location>
</feature>
<gene>
    <name evidence="2" type="ORF">COCNU_07G007020</name>
</gene>
<feature type="signal peptide" evidence="1">
    <location>
        <begin position="1"/>
        <end position="20"/>
    </location>
</feature>
<sequence>MSATFIVFVCARLICGRVRSVDSRDVAFDLDLHSDLEASEHAISGLEPVVVAAIPTMKFKHRLEILLNLVQPPKRRCQGST</sequence>
<dbReference type="InterPro" id="IPR053070">
    <property type="entry name" value="RING-type_E3_ubiquitin-ligase"/>
</dbReference>
<evidence type="ECO:0000256" key="1">
    <source>
        <dbReference type="SAM" id="SignalP"/>
    </source>
</evidence>
<comment type="caution">
    <text evidence="2">The sequence shown here is derived from an EMBL/GenBank/DDBJ whole genome shotgun (WGS) entry which is preliminary data.</text>
</comment>
<evidence type="ECO:0000313" key="3">
    <source>
        <dbReference type="Proteomes" id="UP000797356"/>
    </source>
</evidence>
<dbReference type="PANTHER" id="PTHR47035:SF4">
    <property type="entry name" value="OS02G0676500 PROTEIN"/>
    <property type="match status" value="1"/>
</dbReference>
<dbReference type="Proteomes" id="UP000797356">
    <property type="component" value="Chromosome 7"/>
</dbReference>
<accession>A0A8K0N4C3</accession>
<name>A0A8K0N4C3_COCNU</name>
<reference evidence="2" key="1">
    <citation type="journal article" date="2017" name="Gigascience">
        <title>The genome draft of coconut (Cocos nucifera).</title>
        <authorList>
            <person name="Xiao Y."/>
            <person name="Xu P."/>
            <person name="Fan H."/>
            <person name="Baudouin L."/>
            <person name="Xia W."/>
            <person name="Bocs S."/>
            <person name="Xu J."/>
            <person name="Li Q."/>
            <person name="Guo A."/>
            <person name="Zhou L."/>
            <person name="Li J."/>
            <person name="Wu Y."/>
            <person name="Ma Z."/>
            <person name="Armero A."/>
            <person name="Issali A.E."/>
            <person name="Liu N."/>
            <person name="Peng M."/>
            <person name="Yang Y."/>
        </authorList>
    </citation>
    <scope>NUCLEOTIDE SEQUENCE</scope>
    <source>
        <tissue evidence="2">Spear leaf of Hainan Tall coconut</tissue>
    </source>
</reference>
<evidence type="ECO:0008006" key="4">
    <source>
        <dbReference type="Google" id="ProtNLM"/>
    </source>
</evidence>
<dbReference type="PANTHER" id="PTHR47035">
    <property type="entry name" value="OS11G0150450 PROTEIN"/>
    <property type="match status" value="1"/>
</dbReference>
<dbReference type="AlphaFoldDB" id="A0A8K0N4C3"/>
<dbReference type="OrthoDB" id="8062037at2759"/>
<proteinExistence type="predicted"/>
<reference evidence="2" key="2">
    <citation type="submission" date="2019-07" db="EMBL/GenBank/DDBJ databases">
        <authorList>
            <person name="Yang Y."/>
            <person name="Bocs S."/>
            <person name="Baudouin L."/>
        </authorList>
    </citation>
    <scope>NUCLEOTIDE SEQUENCE</scope>
    <source>
        <tissue evidence="2">Spear leaf of Hainan Tall coconut</tissue>
    </source>
</reference>
<evidence type="ECO:0000313" key="2">
    <source>
        <dbReference type="EMBL" id="KAG1354590.1"/>
    </source>
</evidence>